<dbReference type="Proteomes" id="UP000279994">
    <property type="component" value="Unassembled WGS sequence"/>
</dbReference>
<reference evidence="2 3" key="1">
    <citation type="submission" date="2018-11" db="EMBL/GenBank/DDBJ databases">
        <authorList>
            <person name="Li F."/>
        </authorList>
    </citation>
    <scope>NUCLEOTIDE SEQUENCE [LARGE SCALE GENOMIC DNA]</scope>
    <source>
        <strain evidence="2 3">Gsoil 818</strain>
    </source>
</reference>
<dbReference type="EMBL" id="RJSF01000019">
    <property type="protein sequence ID" value="RNM15919.1"/>
    <property type="molecule type" value="Genomic_DNA"/>
</dbReference>
<sequence>MSADTNLWSVDTRELAGRLHQELLARGETVACAESITGGGLSDLLSGTPGASATYVGGVVSYATRVKRDLLGVTAAQVVSADCASQLAGGVRTLLRSDWAVSTTGVAGPERQDDKPVGTVYVGVAGPRGVQVHRLSLHGDRAEIRAEACRQAVQALLDELAPERVP</sequence>
<name>A0A3N0GU30_9ACTN</name>
<organism evidence="2 3">
    <name type="scientific">Nocardioides pocheonensis</name>
    <dbReference type="NCBI Taxonomy" id="661485"/>
    <lineage>
        <taxon>Bacteria</taxon>
        <taxon>Bacillati</taxon>
        <taxon>Actinomycetota</taxon>
        <taxon>Actinomycetes</taxon>
        <taxon>Propionibacteriales</taxon>
        <taxon>Nocardioidaceae</taxon>
        <taxon>Nocardioides</taxon>
    </lineage>
</organism>
<dbReference type="OrthoDB" id="1253990at2"/>
<keyword evidence="3" id="KW-1185">Reference proteome</keyword>
<evidence type="ECO:0000313" key="3">
    <source>
        <dbReference type="Proteomes" id="UP000279994"/>
    </source>
</evidence>
<protein>
    <submittedName>
        <fullName evidence="2">CinA family protein</fullName>
    </submittedName>
</protein>
<evidence type="ECO:0000313" key="2">
    <source>
        <dbReference type="EMBL" id="RNM15919.1"/>
    </source>
</evidence>
<dbReference type="InterPro" id="IPR036653">
    <property type="entry name" value="CinA-like_C"/>
</dbReference>
<gene>
    <name evidence="2" type="ORF">EFL26_07060</name>
</gene>
<comment type="caution">
    <text evidence="2">The sequence shown here is derived from an EMBL/GenBank/DDBJ whole genome shotgun (WGS) entry which is preliminary data.</text>
</comment>
<dbReference type="SUPFAM" id="SSF142433">
    <property type="entry name" value="CinA-like"/>
    <property type="match status" value="1"/>
</dbReference>
<feature type="domain" description="CinA C-terminal" evidence="1">
    <location>
        <begin position="14"/>
        <end position="159"/>
    </location>
</feature>
<dbReference type="InterPro" id="IPR008136">
    <property type="entry name" value="CinA_C"/>
</dbReference>
<accession>A0A3N0GU30</accession>
<proteinExistence type="predicted"/>
<dbReference type="AlphaFoldDB" id="A0A3N0GU30"/>
<evidence type="ECO:0000259" key="1">
    <source>
        <dbReference type="Pfam" id="PF02464"/>
    </source>
</evidence>
<dbReference type="Gene3D" id="3.90.950.20">
    <property type="entry name" value="CinA-like"/>
    <property type="match status" value="1"/>
</dbReference>
<dbReference type="Pfam" id="PF02464">
    <property type="entry name" value="CinA"/>
    <property type="match status" value="1"/>
</dbReference>
<dbReference type="NCBIfam" id="TIGR00199">
    <property type="entry name" value="PncC_domain"/>
    <property type="match status" value="1"/>
</dbReference>